<protein>
    <submittedName>
        <fullName evidence="1">Uncharacterized protein</fullName>
    </submittedName>
</protein>
<gene>
    <name evidence="1" type="ORF">DNK49_06400</name>
</gene>
<dbReference type="AlphaFoldDB" id="A0A323UY85"/>
<accession>A0A323UY85</accession>
<reference evidence="1 2" key="1">
    <citation type="submission" date="2018-06" db="EMBL/GenBank/DDBJ databases">
        <title>Azoarcus communis strain SWub3 genome.</title>
        <authorList>
            <person name="Zorraquino Salvo V."/>
            <person name="Toubiana D."/>
            <person name="Blumwald E."/>
        </authorList>
    </citation>
    <scope>NUCLEOTIDE SEQUENCE [LARGE SCALE GENOMIC DNA]</scope>
    <source>
        <strain evidence="1 2">SWub3</strain>
    </source>
</reference>
<comment type="caution">
    <text evidence="1">The sequence shown here is derived from an EMBL/GenBank/DDBJ whole genome shotgun (WGS) entry which is preliminary data.</text>
</comment>
<evidence type="ECO:0000313" key="1">
    <source>
        <dbReference type="EMBL" id="PZA17487.1"/>
    </source>
</evidence>
<organism evidence="1 2">
    <name type="scientific">Parazoarcus communis SWub3 = DSM 12120</name>
    <dbReference type="NCBI Taxonomy" id="1121029"/>
    <lineage>
        <taxon>Bacteria</taxon>
        <taxon>Pseudomonadati</taxon>
        <taxon>Pseudomonadota</taxon>
        <taxon>Betaproteobacteria</taxon>
        <taxon>Rhodocyclales</taxon>
        <taxon>Zoogloeaceae</taxon>
        <taxon>Parazoarcus</taxon>
    </lineage>
</organism>
<evidence type="ECO:0000313" key="2">
    <source>
        <dbReference type="Proteomes" id="UP000248259"/>
    </source>
</evidence>
<name>A0A323UY85_9RHOO</name>
<sequence>MGKKILFYAIAVALGVWLAKELTAERARGFIKECLSQDEIEIILDEPGNKEKQFEITRRALVCVREKQSWPERIVTKTMGNRLFD</sequence>
<proteinExistence type="predicted"/>
<dbReference type="Proteomes" id="UP000248259">
    <property type="component" value="Unassembled WGS sequence"/>
</dbReference>
<dbReference type="RefSeq" id="WP_110523502.1">
    <property type="nucleotide sequence ID" value="NZ_QKOE01000003.1"/>
</dbReference>
<dbReference type="EMBL" id="QKOE01000003">
    <property type="protein sequence ID" value="PZA17487.1"/>
    <property type="molecule type" value="Genomic_DNA"/>
</dbReference>
<keyword evidence="2" id="KW-1185">Reference proteome</keyword>